<feature type="chain" id="PRO_5002224775" evidence="1">
    <location>
        <begin position="23"/>
        <end position="173"/>
    </location>
</feature>
<dbReference type="OrthoDB" id="1035534at2"/>
<dbReference type="EMBL" id="JXQK01000090">
    <property type="protein sequence ID" value="KIP59853.1"/>
    <property type="molecule type" value="Genomic_DNA"/>
</dbReference>
<sequence>MKILIPLAILSVMMALPTFLTSCSSDDELLPDTPEVLKPTITNWIEPWHVQGSGIDEVKAYMSTSMNGYTLTNESSSTANYQLVYSGSYESTGVIYSFTKHEGGLYSVIDTELCVNKSVIIKYLKEHYSLVAGAGSDDKKIQYLFTTPDKSTVITTLKVSDECFNVSYSFVTH</sequence>
<dbReference type="AlphaFoldDB" id="A0A0D0IX08"/>
<gene>
    <name evidence="2" type="ORF">ST44_12780</name>
</gene>
<dbReference type="STRING" id="1602171.ST44_12780"/>
<evidence type="ECO:0000313" key="2">
    <source>
        <dbReference type="EMBL" id="KIP59853.1"/>
    </source>
</evidence>
<dbReference type="RefSeq" id="WP_042520260.1">
    <property type="nucleotide sequence ID" value="NZ_JXQI01000047.1"/>
</dbReference>
<organism evidence="2 3">
    <name type="scientific">Prevotella pectinovora</name>
    <dbReference type="NCBI Taxonomy" id="1602169"/>
    <lineage>
        <taxon>Bacteria</taxon>
        <taxon>Pseudomonadati</taxon>
        <taxon>Bacteroidota</taxon>
        <taxon>Bacteroidia</taxon>
        <taxon>Bacteroidales</taxon>
        <taxon>Prevotellaceae</taxon>
        <taxon>Prevotella</taxon>
    </lineage>
</organism>
<evidence type="ECO:0000256" key="1">
    <source>
        <dbReference type="SAM" id="SignalP"/>
    </source>
</evidence>
<evidence type="ECO:0000313" key="3">
    <source>
        <dbReference type="Proteomes" id="UP000032046"/>
    </source>
</evidence>
<keyword evidence="3" id="KW-1185">Reference proteome</keyword>
<protein>
    <submittedName>
        <fullName evidence="2">Contig90, whole genome shotgun sequence</fullName>
    </submittedName>
</protein>
<reference evidence="2 3" key="1">
    <citation type="submission" date="2015-01" db="EMBL/GenBank/DDBJ databases">
        <title>Comparative genomics of non-oral Prevotella species.</title>
        <authorList>
            <person name="Accetto T."/>
            <person name="Nograsek B."/>
            <person name="Avgustin G."/>
        </authorList>
    </citation>
    <scope>NUCLEOTIDE SEQUENCE [LARGE SCALE GENOMIC DNA]</scope>
    <source>
        <strain evidence="2 3">P5-119</strain>
    </source>
</reference>
<dbReference type="Proteomes" id="UP000032046">
    <property type="component" value="Unassembled WGS sequence"/>
</dbReference>
<keyword evidence="1" id="KW-0732">Signal</keyword>
<comment type="caution">
    <text evidence="2">The sequence shown here is derived from an EMBL/GenBank/DDBJ whole genome shotgun (WGS) entry which is preliminary data.</text>
</comment>
<dbReference type="PROSITE" id="PS51257">
    <property type="entry name" value="PROKAR_LIPOPROTEIN"/>
    <property type="match status" value="1"/>
</dbReference>
<name>A0A0D0IX08_9BACT</name>
<feature type="signal peptide" evidence="1">
    <location>
        <begin position="1"/>
        <end position="22"/>
    </location>
</feature>
<accession>A0A0D0IX08</accession>
<proteinExistence type="predicted"/>